<gene>
    <name evidence="2" type="ORF">BURMUCGD2_6185</name>
</gene>
<name>B9BWU8_9BURK</name>
<evidence type="ECO:0000256" key="1">
    <source>
        <dbReference type="SAM" id="MobiDB-lite"/>
    </source>
</evidence>
<proteinExistence type="predicted"/>
<accession>B9BWU8</accession>
<reference evidence="2 3" key="1">
    <citation type="journal article" date="2012" name="J. Bacteriol.">
        <title>Draft Genome Sequence Determination for Cystic Fibrosis and Chronic Granulomatous Disease Burkholderia multivorans Isolates.</title>
        <authorList>
            <person name="Varga J.J."/>
            <person name="Losada L."/>
            <person name="Zelazny A.M."/>
            <person name="Brinkac L."/>
            <person name="Harkins D."/>
            <person name="Radune D."/>
            <person name="Hostetler J."/>
            <person name="Sampaio E.P."/>
            <person name="Ronning C.M."/>
            <person name="Nierman W.C."/>
            <person name="Greenberg D.E."/>
            <person name="Holland S.M."/>
            <person name="Goldberg J.B."/>
        </authorList>
    </citation>
    <scope>NUCLEOTIDE SEQUENCE [LARGE SCALE GENOMIC DNA]</scope>
    <source>
        <strain evidence="2 3">CGD2</strain>
    </source>
</reference>
<comment type="caution">
    <text evidence="2">The sequence shown here is derived from an EMBL/GenBank/DDBJ whole genome shotgun (WGS) entry which is preliminary data.</text>
</comment>
<evidence type="ECO:0000313" key="2">
    <source>
        <dbReference type="EMBL" id="EEE04768.1"/>
    </source>
</evidence>
<organism evidence="2 3">
    <name type="scientific">Burkholderia multivorans CGD2</name>
    <dbReference type="NCBI Taxonomy" id="513052"/>
    <lineage>
        <taxon>Bacteria</taxon>
        <taxon>Pseudomonadati</taxon>
        <taxon>Pseudomonadota</taxon>
        <taxon>Betaproteobacteria</taxon>
        <taxon>Burkholderiales</taxon>
        <taxon>Burkholderiaceae</taxon>
        <taxon>Burkholderia</taxon>
        <taxon>Burkholderia cepacia complex</taxon>
    </lineage>
</organism>
<feature type="compositionally biased region" description="Basic residues" evidence="1">
    <location>
        <begin position="18"/>
        <end position="27"/>
    </location>
</feature>
<dbReference type="AlphaFoldDB" id="B9BWU8"/>
<dbReference type="EMBL" id="ACFC01000013">
    <property type="protein sequence ID" value="EEE04768.1"/>
    <property type="molecule type" value="Genomic_DNA"/>
</dbReference>
<sequence>MIGRAPRRRAARACIVARGRKAAHGPRHAGSGIVQYRK</sequence>
<feature type="region of interest" description="Disordered" evidence="1">
    <location>
        <begin position="18"/>
        <end position="38"/>
    </location>
</feature>
<dbReference type="Proteomes" id="UP000004535">
    <property type="component" value="Unassembled WGS sequence"/>
</dbReference>
<protein>
    <submittedName>
        <fullName evidence="2">Uncharacterized protein</fullName>
    </submittedName>
</protein>
<evidence type="ECO:0000313" key="3">
    <source>
        <dbReference type="Proteomes" id="UP000004535"/>
    </source>
</evidence>